<reference evidence="3" key="1">
    <citation type="journal article" date="2021" name="BMC Genomics">
        <title>Chromosome-level genome assembly and manually-curated proteome of model necrotroph Parastagonospora nodorum Sn15 reveals a genome-wide trove of candidate effector homologs, and redundancy of virulence-related functions within an accessory chromosome.</title>
        <authorList>
            <person name="Bertazzoni S."/>
            <person name="Jones D.A.B."/>
            <person name="Phan H.T."/>
            <person name="Tan K.-C."/>
            <person name="Hane J.K."/>
        </authorList>
    </citation>
    <scope>NUCLEOTIDE SEQUENCE [LARGE SCALE GENOMIC DNA]</scope>
    <source>
        <strain evidence="3">SN15 / ATCC MYA-4574 / FGSC 10173)</strain>
    </source>
</reference>
<protein>
    <submittedName>
        <fullName evidence="2">Uncharacterized protein</fullName>
    </submittedName>
</protein>
<evidence type="ECO:0000313" key="2">
    <source>
        <dbReference type="EMBL" id="QRC92499.1"/>
    </source>
</evidence>
<dbReference type="VEuPathDB" id="FungiDB:JI435_084320"/>
<sequence>MGHREQSRKATGSSDRGRPHHRSGSSASQHLRPYEQPQGSPCSEDSRHAATRHVSPSSEHGLFPAPTRRLSEQPEAPSRQLSEQAAARRYSEISRVESPSASPLKKKSSGSSSSDSWDLLEQDEGPAALDSSALPSYNFPGTWPAAFNDTTTALTQIGSATASYASALTRSGIGKAGWSVGAALASTANRRALSLVDWAAGRTGTGEDNLPRPIGRWLKGGRKTKEERRRAERKKKEKEARRARGDPSPEASDDNFESPLFKDDEGPFTLETSEMNNAGDFVDGQRAVQMEEEEEEEDDRGFTPATTTTIGGRAVERHGRSSLEGYEEDEVEDDGMKRLFQYDD</sequence>
<feature type="compositionally biased region" description="Basic and acidic residues" evidence="1">
    <location>
        <begin position="334"/>
        <end position="344"/>
    </location>
</feature>
<feature type="compositionally biased region" description="Acidic residues" evidence="1">
    <location>
        <begin position="290"/>
        <end position="299"/>
    </location>
</feature>
<feature type="compositionally biased region" description="Basic and acidic residues" evidence="1">
    <location>
        <begin position="237"/>
        <end position="247"/>
    </location>
</feature>
<dbReference type="OrthoDB" id="3801434at2759"/>
<dbReference type="KEGG" id="pno:SNOG_08432"/>
<feature type="region of interest" description="Disordered" evidence="1">
    <location>
        <begin position="202"/>
        <end position="344"/>
    </location>
</feature>
<feature type="compositionally biased region" description="Low complexity" evidence="1">
    <location>
        <begin position="98"/>
        <end position="116"/>
    </location>
</feature>
<name>A0A7U2ET45_PHANO</name>
<dbReference type="Proteomes" id="UP000663193">
    <property type="component" value="Chromosome 2"/>
</dbReference>
<accession>A0A7U2ET45</accession>
<keyword evidence="3" id="KW-1185">Reference proteome</keyword>
<evidence type="ECO:0000313" key="3">
    <source>
        <dbReference type="Proteomes" id="UP000663193"/>
    </source>
</evidence>
<dbReference type="AlphaFoldDB" id="A0A7U2ET45"/>
<evidence type="ECO:0000256" key="1">
    <source>
        <dbReference type="SAM" id="MobiDB-lite"/>
    </source>
</evidence>
<organism evidence="2 3">
    <name type="scientific">Phaeosphaeria nodorum (strain SN15 / ATCC MYA-4574 / FGSC 10173)</name>
    <name type="common">Glume blotch fungus</name>
    <name type="synonym">Parastagonospora nodorum</name>
    <dbReference type="NCBI Taxonomy" id="321614"/>
    <lineage>
        <taxon>Eukaryota</taxon>
        <taxon>Fungi</taxon>
        <taxon>Dikarya</taxon>
        <taxon>Ascomycota</taxon>
        <taxon>Pezizomycotina</taxon>
        <taxon>Dothideomycetes</taxon>
        <taxon>Pleosporomycetidae</taxon>
        <taxon>Pleosporales</taxon>
        <taxon>Pleosporineae</taxon>
        <taxon>Phaeosphaeriaceae</taxon>
        <taxon>Parastagonospora</taxon>
    </lineage>
</organism>
<dbReference type="RefSeq" id="XP_001798743.1">
    <property type="nucleotide sequence ID" value="XM_001798691.1"/>
</dbReference>
<feature type="region of interest" description="Disordered" evidence="1">
    <location>
        <begin position="1"/>
        <end position="135"/>
    </location>
</feature>
<dbReference type="EMBL" id="CP069024">
    <property type="protein sequence ID" value="QRC92499.1"/>
    <property type="molecule type" value="Genomic_DNA"/>
</dbReference>
<proteinExistence type="predicted"/>
<gene>
    <name evidence="2" type="ORF">JI435_084320</name>
</gene>